<gene>
    <name evidence="2" type="ORF">X943_000638</name>
</gene>
<dbReference type="InterPro" id="IPR013894">
    <property type="entry name" value="RMI1_OB"/>
</dbReference>
<evidence type="ECO:0000313" key="2">
    <source>
        <dbReference type="EMBL" id="KAK1939513.1"/>
    </source>
</evidence>
<evidence type="ECO:0000313" key="3">
    <source>
        <dbReference type="Proteomes" id="UP001195914"/>
    </source>
</evidence>
<proteinExistence type="predicted"/>
<dbReference type="Gene3D" id="2.40.50.770">
    <property type="entry name" value="RecQ-mediated genome instability protein Rmi1, C-terminal domain"/>
    <property type="match status" value="1"/>
</dbReference>
<evidence type="ECO:0000259" key="1">
    <source>
        <dbReference type="Pfam" id="PF08585"/>
    </source>
</evidence>
<dbReference type="Pfam" id="PF08585">
    <property type="entry name" value="RMI1_N_C"/>
    <property type="match status" value="1"/>
</dbReference>
<dbReference type="InterPro" id="IPR042470">
    <property type="entry name" value="RMI1_N_C_sf"/>
</dbReference>
<protein>
    <recommendedName>
        <fullName evidence="1">RecQ mediated genome instability protein 1 OB-fold domain-containing protein</fullName>
    </recommendedName>
</protein>
<dbReference type="EMBL" id="JAHBMH010000007">
    <property type="protein sequence ID" value="KAK1939513.1"/>
    <property type="molecule type" value="Genomic_DNA"/>
</dbReference>
<accession>A0AAD9GJN5</accession>
<dbReference type="AlphaFoldDB" id="A0AAD9GJN5"/>
<reference evidence="2" key="2">
    <citation type="submission" date="2021-05" db="EMBL/GenBank/DDBJ databases">
        <authorList>
            <person name="Pain A."/>
        </authorList>
    </citation>
    <scope>NUCLEOTIDE SEQUENCE</scope>
    <source>
        <strain evidence="2">1802A</strain>
    </source>
</reference>
<name>A0AAD9GJN5_BABDI</name>
<feature type="domain" description="RecQ mediated genome instability protein 1 OB-fold" evidence="1">
    <location>
        <begin position="41"/>
        <end position="152"/>
    </location>
</feature>
<dbReference type="Proteomes" id="UP001195914">
    <property type="component" value="Unassembled WGS sequence"/>
</dbReference>
<comment type="caution">
    <text evidence="2">The sequence shown here is derived from an EMBL/GenBank/DDBJ whole genome shotgun (WGS) entry which is preliminary data.</text>
</comment>
<sequence>MSQLSDIGDTARSEYNAWITTDWTDVGDSNLFHAFKSYHITLYQVLSCRDISNSSYRLSGNDEDDEDEDDNEDSAAIVNKRSNTTRMLKLLLYNGVEHKIAYEYEPIACLDVFNANRLTGNPVRCCGKIALFNSPIERRGALWLTPENVKLVFEGYECRYHSEDHSRSSAITSSQQVFTEEHPVDIGHEINIATNPLESTEYTQEIHWTVSNHDGCITHPAEGDDISQWPSSSNVLSSDMEANCFNAYILDEGNMKALERYFPVGSSYLEFSYISYLVRENVELSEDSFQRFANSVLQSNGYDDHSSIAKVISTINGSPCFSPPGPSWFLEDLHYGFLDHAIPLSYAGHNGISELILTEFNKLSPCDWGNLWLVKLDDCSASFFCIVSTESLGITEVAPLVVSSQINSINGFFEVKTMKIDGEIVYIISQYTRYLGDEEFLLSAETIDSQFQRIESLVDF</sequence>
<reference evidence="2" key="1">
    <citation type="journal article" date="2014" name="Nucleic Acids Res.">
        <title>The evolutionary dynamics of variant antigen genes in Babesia reveal a history of genomic innovation underlying host-parasite interaction.</title>
        <authorList>
            <person name="Jackson A.P."/>
            <person name="Otto T.D."/>
            <person name="Darby A."/>
            <person name="Ramaprasad A."/>
            <person name="Xia D."/>
            <person name="Echaide I.E."/>
            <person name="Farber M."/>
            <person name="Gahlot S."/>
            <person name="Gamble J."/>
            <person name="Gupta D."/>
            <person name="Gupta Y."/>
            <person name="Jackson L."/>
            <person name="Malandrin L."/>
            <person name="Malas T.B."/>
            <person name="Moussa E."/>
            <person name="Nair M."/>
            <person name="Reid A.J."/>
            <person name="Sanders M."/>
            <person name="Sharma J."/>
            <person name="Tracey A."/>
            <person name="Quail M.A."/>
            <person name="Weir W."/>
            <person name="Wastling J.M."/>
            <person name="Hall N."/>
            <person name="Willadsen P."/>
            <person name="Lingelbach K."/>
            <person name="Shiels B."/>
            <person name="Tait A."/>
            <person name="Berriman M."/>
            <person name="Allred D.R."/>
            <person name="Pain A."/>
        </authorList>
    </citation>
    <scope>NUCLEOTIDE SEQUENCE</scope>
    <source>
        <strain evidence="2">1802A</strain>
    </source>
</reference>
<keyword evidence="3" id="KW-1185">Reference proteome</keyword>
<organism evidence="2 3">
    <name type="scientific">Babesia divergens</name>
    <dbReference type="NCBI Taxonomy" id="32595"/>
    <lineage>
        <taxon>Eukaryota</taxon>
        <taxon>Sar</taxon>
        <taxon>Alveolata</taxon>
        <taxon>Apicomplexa</taxon>
        <taxon>Aconoidasida</taxon>
        <taxon>Piroplasmida</taxon>
        <taxon>Babesiidae</taxon>
        <taxon>Babesia</taxon>
    </lineage>
</organism>